<protein>
    <submittedName>
        <fullName evidence="2">Uncharacterized protein</fullName>
    </submittedName>
</protein>
<evidence type="ECO:0000313" key="2">
    <source>
        <dbReference type="EMBL" id="EEH64615.1"/>
    </source>
</evidence>
<name>C0VYW2_9ACTO</name>
<keyword evidence="1" id="KW-0812">Transmembrane</keyword>
<feature type="transmembrane region" description="Helical" evidence="1">
    <location>
        <begin position="76"/>
        <end position="100"/>
    </location>
</feature>
<sequence length="160" mass="17740">MNNKLQPLKWKYTSLLAVASTVVGYIFTHILLVNAYGLPRGGTSFIVTFTVLAVVLLYFGWGIRRNANKPPKFKGLTAYFVTLLAHASAWTGALLTGWYIGITLPWYLDMPQFELNEVTIVNILCVIASITVWGISIIVESWCRLDDDEDPQSAGATTIP</sequence>
<dbReference type="OrthoDB" id="3257239at2"/>
<accession>C0VYW2</accession>
<keyword evidence="1" id="KW-1133">Transmembrane helix</keyword>
<dbReference type="Pfam" id="PF11377">
    <property type="entry name" value="DUF3180"/>
    <property type="match status" value="1"/>
</dbReference>
<dbReference type="HOGENOM" id="CLU_1648483_0_0_11"/>
<gene>
    <name evidence="2" type="ORF">HMPREF0044_0352</name>
</gene>
<feature type="transmembrane region" description="Helical" evidence="1">
    <location>
        <begin position="12"/>
        <end position="32"/>
    </location>
</feature>
<feature type="transmembrane region" description="Helical" evidence="1">
    <location>
        <begin position="120"/>
        <end position="139"/>
    </location>
</feature>
<dbReference type="EMBL" id="ACFG01000004">
    <property type="protein sequence ID" value="EEH64615.1"/>
    <property type="molecule type" value="Genomic_DNA"/>
</dbReference>
<dbReference type="InterPro" id="IPR021517">
    <property type="entry name" value="DUF3180"/>
</dbReference>
<dbReference type="RefSeq" id="WP_006547349.1">
    <property type="nucleotide sequence ID" value="NZ_DS999545.1"/>
</dbReference>
<feature type="transmembrane region" description="Helical" evidence="1">
    <location>
        <begin position="44"/>
        <end position="64"/>
    </location>
</feature>
<evidence type="ECO:0000256" key="1">
    <source>
        <dbReference type="SAM" id="Phobius"/>
    </source>
</evidence>
<evidence type="ECO:0000313" key="3">
    <source>
        <dbReference type="Proteomes" id="UP000010301"/>
    </source>
</evidence>
<reference evidence="2 3" key="1">
    <citation type="submission" date="2009-01" db="EMBL/GenBank/DDBJ databases">
        <authorList>
            <person name="Qin X."/>
            <person name="Bachman B."/>
            <person name="Battles P."/>
            <person name="Bell A."/>
            <person name="Bess C."/>
            <person name="Bickham C."/>
            <person name="Chaboub L."/>
            <person name="Chen D."/>
            <person name="Coyle M."/>
            <person name="Deiros D.R."/>
            <person name="Dinh H."/>
            <person name="Forbes L."/>
            <person name="Fowler G."/>
            <person name="Francisco L."/>
            <person name="Fu Q."/>
            <person name="Gubbala S."/>
            <person name="Hale W."/>
            <person name="Han Y."/>
            <person name="Hemphill L."/>
            <person name="Highlander S.K."/>
            <person name="Hirani K."/>
            <person name="Hogues M."/>
            <person name="Jackson L."/>
            <person name="Jakkamsetti A."/>
            <person name="Javaid M."/>
            <person name="Jiang H."/>
            <person name="Korchina V."/>
            <person name="Kovar C."/>
            <person name="Lara F."/>
            <person name="Lee S."/>
            <person name="Mata R."/>
            <person name="Mathew T."/>
            <person name="Moen C."/>
            <person name="Morales K."/>
            <person name="Munidasa M."/>
            <person name="Nazareth L."/>
            <person name="Ngo R."/>
            <person name="Nguyen L."/>
            <person name="Okwuonu G."/>
            <person name="Ongeri F."/>
            <person name="Patil S."/>
            <person name="Petrosino J."/>
            <person name="Pham C."/>
            <person name="Pham P."/>
            <person name="Pu L.-L."/>
            <person name="Puazo M."/>
            <person name="Raj R."/>
            <person name="Reid J."/>
            <person name="Rouhana J."/>
            <person name="Saada N."/>
            <person name="Shang Y."/>
            <person name="Simmons D."/>
            <person name="Thornton R."/>
            <person name="Warren J."/>
            <person name="Weissenberger G."/>
            <person name="Zhang J."/>
            <person name="Zhang L."/>
            <person name="Zhou C."/>
            <person name="Zhu D."/>
            <person name="Muzny D."/>
            <person name="Worley K."/>
            <person name="Gibbs R."/>
        </authorList>
    </citation>
    <scope>NUCLEOTIDE SEQUENCE [LARGE SCALE GENOMIC DNA]</scope>
    <source>
        <strain evidence="2 3">DSM 15436</strain>
    </source>
</reference>
<keyword evidence="1" id="KW-0472">Membrane</keyword>
<keyword evidence="3" id="KW-1185">Reference proteome</keyword>
<dbReference type="Proteomes" id="UP000010301">
    <property type="component" value="Unassembled WGS sequence"/>
</dbReference>
<proteinExistence type="predicted"/>
<organism evidence="2 3">
    <name type="scientific">Gleimia coleocanis DSM 15436</name>
    <dbReference type="NCBI Taxonomy" id="525245"/>
    <lineage>
        <taxon>Bacteria</taxon>
        <taxon>Bacillati</taxon>
        <taxon>Actinomycetota</taxon>
        <taxon>Actinomycetes</taxon>
        <taxon>Actinomycetales</taxon>
        <taxon>Actinomycetaceae</taxon>
        <taxon>Gleimia</taxon>
    </lineage>
</organism>
<comment type="caution">
    <text evidence="2">The sequence shown here is derived from an EMBL/GenBank/DDBJ whole genome shotgun (WGS) entry which is preliminary data.</text>
</comment>
<dbReference type="AlphaFoldDB" id="C0VYW2"/>
<dbReference type="STRING" id="525245.HMPREF0044_0352"/>